<feature type="binding site" evidence="4">
    <location>
        <position position="184"/>
    </location>
    <ligand>
        <name>molybdate</name>
        <dbReference type="ChEBI" id="CHEBI:36264"/>
    </ligand>
</feature>
<dbReference type="PROSITE" id="PS51257">
    <property type="entry name" value="PROKAR_LIPOPROTEIN"/>
    <property type="match status" value="1"/>
</dbReference>
<organism evidence="6 7">
    <name type="scientific">Myceligenerans xiligouense</name>
    <dbReference type="NCBI Taxonomy" id="253184"/>
    <lineage>
        <taxon>Bacteria</taxon>
        <taxon>Bacillati</taxon>
        <taxon>Actinomycetota</taxon>
        <taxon>Actinomycetes</taxon>
        <taxon>Micrococcales</taxon>
        <taxon>Promicromonosporaceae</taxon>
        <taxon>Myceligenerans</taxon>
    </lineage>
</organism>
<dbReference type="Pfam" id="PF13531">
    <property type="entry name" value="SBP_bac_11"/>
    <property type="match status" value="1"/>
</dbReference>
<protein>
    <submittedName>
        <fullName evidence="6">Molybdate transport system substrate-binding protein</fullName>
    </submittedName>
</protein>
<feature type="chain" id="PRO_5038511680" evidence="5">
    <location>
        <begin position="25"/>
        <end position="248"/>
    </location>
</feature>
<dbReference type="PIRSF" id="PIRSF004846">
    <property type="entry name" value="ModA"/>
    <property type="match status" value="1"/>
</dbReference>
<sequence length="248" mass="24988">MARRAGTVLASVAALALTACGTGAADDDATLQILAAASLTDAFTELGTRFEAEHDGVDVEFSFGSSTDLAQQAADGAPGDVLATADEDTMAIATAAGAVADPLVFATNVMVIVTPQDNPAGVRSLDDLAGTTWVRCADEAPCGKAARAVLERAGTTARPASLEEDARATLDKVLSGEADASLVYATDAASAGDAVTTIDIPAAERERNPYLLATLGRAGDADLAGEWAAFVTGPDGEAVLTEAGFSRP</sequence>
<feature type="binding site" evidence="4">
    <location>
        <position position="66"/>
    </location>
    <ligand>
        <name>molybdate</name>
        <dbReference type="ChEBI" id="CHEBI:36264"/>
    </ligand>
</feature>
<evidence type="ECO:0000256" key="5">
    <source>
        <dbReference type="SAM" id="SignalP"/>
    </source>
</evidence>
<keyword evidence="2 4" id="KW-0479">Metal-binding</keyword>
<evidence type="ECO:0000313" key="7">
    <source>
        <dbReference type="Proteomes" id="UP000280501"/>
    </source>
</evidence>
<dbReference type="PANTHER" id="PTHR30632:SF0">
    <property type="entry name" value="SULFATE-BINDING PROTEIN"/>
    <property type="match status" value="1"/>
</dbReference>
<feature type="binding site" evidence="4">
    <location>
        <position position="38"/>
    </location>
    <ligand>
        <name>molybdate</name>
        <dbReference type="ChEBI" id="CHEBI:36264"/>
    </ligand>
</feature>
<dbReference type="GO" id="GO:0015689">
    <property type="term" value="P:molybdate ion transport"/>
    <property type="evidence" value="ECO:0007669"/>
    <property type="project" value="InterPro"/>
</dbReference>
<dbReference type="GO" id="GO:0046872">
    <property type="term" value="F:metal ion binding"/>
    <property type="evidence" value="ECO:0007669"/>
    <property type="project" value="UniProtKB-KW"/>
</dbReference>
<comment type="similarity">
    <text evidence="1">Belongs to the bacterial solute-binding protein ModA family.</text>
</comment>
<dbReference type="AlphaFoldDB" id="A0A3N4ZKR8"/>
<dbReference type="NCBIfam" id="TIGR01256">
    <property type="entry name" value="modA"/>
    <property type="match status" value="1"/>
</dbReference>
<keyword evidence="4" id="KW-0500">Molybdenum</keyword>
<feature type="signal peptide" evidence="5">
    <location>
        <begin position="1"/>
        <end position="24"/>
    </location>
</feature>
<evidence type="ECO:0000256" key="2">
    <source>
        <dbReference type="ARBA" id="ARBA00022723"/>
    </source>
</evidence>
<comment type="caution">
    <text evidence="6">The sequence shown here is derived from an EMBL/GenBank/DDBJ whole genome shotgun (WGS) entry which is preliminary data.</text>
</comment>
<proteinExistence type="inferred from homology"/>
<evidence type="ECO:0000256" key="1">
    <source>
        <dbReference type="ARBA" id="ARBA00009175"/>
    </source>
</evidence>
<dbReference type="OrthoDB" id="9785015at2"/>
<name>A0A3N4ZKR8_9MICO</name>
<dbReference type="InterPro" id="IPR050682">
    <property type="entry name" value="ModA/WtpA"/>
</dbReference>
<keyword evidence="7" id="KW-1185">Reference proteome</keyword>
<dbReference type="PANTHER" id="PTHR30632">
    <property type="entry name" value="MOLYBDATE-BINDING PERIPLASMIC PROTEIN"/>
    <property type="match status" value="1"/>
</dbReference>
<dbReference type="Gene3D" id="3.40.190.10">
    <property type="entry name" value="Periplasmic binding protein-like II"/>
    <property type="match status" value="2"/>
</dbReference>
<evidence type="ECO:0000256" key="3">
    <source>
        <dbReference type="ARBA" id="ARBA00022729"/>
    </source>
</evidence>
<gene>
    <name evidence="6" type="ORF">EDD34_1117</name>
</gene>
<evidence type="ECO:0000313" key="6">
    <source>
        <dbReference type="EMBL" id="RPF20521.1"/>
    </source>
</evidence>
<keyword evidence="3 5" id="KW-0732">Signal</keyword>
<reference evidence="6 7" key="1">
    <citation type="submission" date="2018-11" db="EMBL/GenBank/DDBJ databases">
        <title>Sequencing the genomes of 1000 actinobacteria strains.</title>
        <authorList>
            <person name="Klenk H.-P."/>
        </authorList>
    </citation>
    <scope>NUCLEOTIDE SEQUENCE [LARGE SCALE GENOMIC DNA]</scope>
    <source>
        <strain evidence="6 7">DSM 15700</strain>
    </source>
</reference>
<dbReference type="RefSeq" id="WP_123813677.1">
    <property type="nucleotide sequence ID" value="NZ_RKQZ01000001.1"/>
</dbReference>
<accession>A0A3N4ZKR8</accession>
<dbReference type="GO" id="GO:0030973">
    <property type="term" value="F:molybdate ion binding"/>
    <property type="evidence" value="ECO:0007669"/>
    <property type="project" value="TreeGrafter"/>
</dbReference>
<dbReference type="InterPro" id="IPR005950">
    <property type="entry name" value="ModA"/>
</dbReference>
<dbReference type="Proteomes" id="UP000280501">
    <property type="component" value="Unassembled WGS sequence"/>
</dbReference>
<evidence type="ECO:0000256" key="4">
    <source>
        <dbReference type="PIRSR" id="PIRSR004846-1"/>
    </source>
</evidence>
<dbReference type="EMBL" id="RKQZ01000001">
    <property type="protein sequence ID" value="RPF20521.1"/>
    <property type="molecule type" value="Genomic_DNA"/>
</dbReference>
<dbReference type="SUPFAM" id="SSF53850">
    <property type="entry name" value="Periplasmic binding protein-like II"/>
    <property type="match status" value="1"/>
</dbReference>